<dbReference type="SUPFAM" id="SSF49742">
    <property type="entry name" value="PHM/PNGase F"/>
    <property type="match status" value="2"/>
</dbReference>
<dbReference type="InterPro" id="IPR036939">
    <property type="entry name" value="Cu2_ascorb_mOase_N_sf"/>
</dbReference>
<dbReference type="EMBL" id="CP036432">
    <property type="protein sequence ID" value="QDV82158.1"/>
    <property type="molecule type" value="Genomic_DNA"/>
</dbReference>
<dbReference type="Gene3D" id="2.60.120.310">
    <property type="entry name" value="Copper type II, ascorbate-dependent monooxygenase, N-terminal domain"/>
    <property type="match status" value="1"/>
</dbReference>
<dbReference type="Gene3D" id="2.60.120.230">
    <property type="match status" value="1"/>
</dbReference>
<keyword evidence="2" id="KW-0732">Signal</keyword>
<gene>
    <name evidence="3" type="ORF">TBK1r_10830</name>
</gene>
<accession>A0ABX5XJK8</accession>
<sequence length="388" mass="44439">MWKFGLQFALTVLCCMPCCSAETTPRSHLGDRVESFTLDNCHGKSVSLDDFANALRAQRTPEVFLLAHERVVRYHGRIDDQYGVGYSKQRELISAWVENGMPEGDAGDLPEQPEFAEGWQIQKPHQVIAMRDRPFSVPAEGVVDYKRFVVDPQWDKDKYIVESEARPDKRCVVHHILVYVIPPGEKRRDLRQTLAGYAPGSPALQLKDGIAIEVEAGSKLLFEMHYTPNGTPTDDLSYVGFRFAKKEDVRKRLRRRLAANHKFEIPAGAANHAVRATYVSRQEENLLSMSPHMHLRGKSIRYDIRFPDGREDTLLNVPNDDFKWQLKYILEEPLTLPRGTRIECTAVFENSEYNLANPNPSKPERWGDQSFEKMMIGFMDTVPVKDEF</sequence>
<dbReference type="InterPro" id="IPR008977">
    <property type="entry name" value="PHM/PNGase_F_dom_sf"/>
</dbReference>
<evidence type="ECO:0000313" key="4">
    <source>
        <dbReference type="Proteomes" id="UP000318081"/>
    </source>
</evidence>
<name>A0ABX5XJK8_9BACT</name>
<evidence type="ECO:0008006" key="5">
    <source>
        <dbReference type="Google" id="ProtNLM"/>
    </source>
</evidence>
<protein>
    <recommendedName>
        <fullName evidence="5">Copper type II ascorbate-dependent monooxygenase C-terminal domain-containing protein</fullName>
    </recommendedName>
</protein>
<evidence type="ECO:0000256" key="1">
    <source>
        <dbReference type="ARBA" id="ARBA00023157"/>
    </source>
</evidence>
<dbReference type="InterPro" id="IPR014784">
    <property type="entry name" value="Cu2_ascorb_mOase-like_C"/>
</dbReference>
<feature type="signal peptide" evidence="2">
    <location>
        <begin position="1"/>
        <end position="21"/>
    </location>
</feature>
<keyword evidence="1" id="KW-1015">Disulfide bond</keyword>
<evidence type="ECO:0000256" key="2">
    <source>
        <dbReference type="SAM" id="SignalP"/>
    </source>
</evidence>
<proteinExistence type="predicted"/>
<feature type="chain" id="PRO_5046679884" description="Copper type II ascorbate-dependent monooxygenase C-terminal domain-containing protein" evidence="2">
    <location>
        <begin position="22"/>
        <end position="388"/>
    </location>
</feature>
<dbReference type="Proteomes" id="UP000318081">
    <property type="component" value="Chromosome"/>
</dbReference>
<reference evidence="3 4" key="1">
    <citation type="submission" date="2019-02" db="EMBL/GenBank/DDBJ databases">
        <title>Deep-cultivation of Planctomycetes and their phenomic and genomic characterization uncovers novel biology.</title>
        <authorList>
            <person name="Wiegand S."/>
            <person name="Jogler M."/>
            <person name="Boedeker C."/>
            <person name="Pinto D."/>
            <person name="Vollmers J."/>
            <person name="Rivas-Marin E."/>
            <person name="Kohn T."/>
            <person name="Peeters S.H."/>
            <person name="Heuer A."/>
            <person name="Rast P."/>
            <person name="Oberbeckmann S."/>
            <person name="Bunk B."/>
            <person name="Jeske O."/>
            <person name="Meyerdierks A."/>
            <person name="Storesund J.E."/>
            <person name="Kallscheuer N."/>
            <person name="Luecker S."/>
            <person name="Lage O.M."/>
            <person name="Pohl T."/>
            <person name="Merkel B.J."/>
            <person name="Hornburger P."/>
            <person name="Mueller R.-W."/>
            <person name="Bruemmer F."/>
            <person name="Labrenz M."/>
            <person name="Spormann A.M."/>
            <person name="Op den Camp H."/>
            <person name="Overmann J."/>
            <person name="Amann R."/>
            <person name="Jetten M.S.M."/>
            <person name="Mascher T."/>
            <person name="Medema M.H."/>
            <person name="Devos D.P."/>
            <person name="Kaster A.-K."/>
            <person name="Ovreas L."/>
            <person name="Rohde M."/>
            <person name="Galperin M.Y."/>
            <person name="Jogler C."/>
        </authorList>
    </citation>
    <scope>NUCLEOTIDE SEQUENCE [LARGE SCALE GENOMIC DNA]</scope>
    <source>
        <strain evidence="3 4">TBK1r</strain>
    </source>
</reference>
<organism evidence="3 4">
    <name type="scientific">Stieleria magnilauensis</name>
    <dbReference type="NCBI Taxonomy" id="2527963"/>
    <lineage>
        <taxon>Bacteria</taxon>
        <taxon>Pseudomonadati</taxon>
        <taxon>Planctomycetota</taxon>
        <taxon>Planctomycetia</taxon>
        <taxon>Pirellulales</taxon>
        <taxon>Pirellulaceae</taxon>
        <taxon>Stieleria</taxon>
    </lineage>
</organism>
<evidence type="ECO:0000313" key="3">
    <source>
        <dbReference type="EMBL" id="QDV82158.1"/>
    </source>
</evidence>
<keyword evidence="4" id="KW-1185">Reference proteome</keyword>